<feature type="binding site" evidence="7">
    <location>
        <begin position="16"/>
        <end position="17"/>
    </location>
    <ligand>
        <name>substrate</name>
    </ligand>
</feature>
<evidence type="ECO:0000256" key="7">
    <source>
        <dbReference type="HAMAP-Rule" id="MF_00258"/>
    </source>
</evidence>
<name>A0A8J7MAS2_9BACT</name>
<feature type="active site" description="Proton donor/acceptor" evidence="7">
    <location>
        <position position="79"/>
    </location>
</feature>
<proteinExistence type="inferred from homology"/>
<keyword evidence="6 7" id="KW-0961">Cell wall biogenesis/degradation</keyword>
<evidence type="ECO:0000313" key="8">
    <source>
        <dbReference type="EMBL" id="MBK1790089.1"/>
    </source>
</evidence>
<dbReference type="Pfam" id="PF01177">
    <property type="entry name" value="Asp_Glu_race"/>
    <property type="match status" value="1"/>
</dbReference>
<dbReference type="InterPro" id="IPR033134">
    <property type="entry name" value="Asp/Glu_racemase_AS_2"/>
</dbReference>
<evidence type="ECO:0000256" key="2">
    <source>
        <dbReference type="ARBA" id="ARBA00013090"/>
    </source>
</evidence>
<dbReference type="HAMAP" id="MF_00258">
    <property type="entry name" value="Glu_racemase"/>
    <property type="match status" value="1"/>
</dbReference>
<evidence type="ECO:0000256" key="3">
    <source>
        <dbReference type="ARBA" id="ARBA00022960"/>
    </source>
</evidence>
<gene>
    <name evidence="7 8" type="primary">murI</name>
    <name evidence="8" type="ORF">JIN82_02845</name>
</gene>
<dbReference type="PROSITE" id="PS00923">
    <property type="entry name" value="ASP_GLU_RACEMASE_1"/>
    <property type="match status" value="1"/>
</dbReference>
<organism evidence="8 9">
    <name type="scientific">Persicirhabdus sediminis</name>
    <dbReference type="NCBI Taxonomy" id="454144"/>
    <lineage>
        <taxon>Bacteria</taxon>
        <taxon>Pseudomonadati</taxon>
        <taxon>Verrucomicrobiota</taxon>
        <taxon>Verrucomicrobiia</taxon>
        <taxon>Verrucomicrobiales</taxon>
        <taxon>Verrucomicrobiaceae</taxon>
        <taxon>Persicirhabdus</taxon>
    </lineage>
</organism>
<feature type="binding site" evidence="7">
    <location>
        <begin position="80"/>
        <end position="81"/>
    </location>
    <ligand>
        <name>substrate</name>
    </ligand>
</feature>
<dbReference type="EMBL" id="JAENIM010000016">
    <property type="protein sequence ID" value="MBK1790089.1"/>
    <property type="molecule type" value="Genomic_DNA"/>
</dbReference>
<sequence length="267" mass="28787">MDTEPDRDRPIIGVIDSGIGGLSVVLEICKRLPNHSIRYIGDSSWCPYGNKSPEQIQQRTATATEKLISMGAECIVIACNSATIHAIEYLRAHFPLPFVGMEPAIKPACKQTKNGIVGVFATEASIAGEKFHRLIYDHAGGVNVITRPCPKYVELVEAGILNGPEVEDAINEYAAPMLEAGVDTIVLGCTHYPFLLPSMKAILGNSIQLIDTGAAVAEQVARVIGKSEPQPAARDIFAFSTADAEKFRKLWHLLAPNLPAQCAAIKL</sequence>
<dbReference type="GO" id="GO:0008881">
    <property type="term" value="F:glutamate racemase activity"/>
    <property type="evidence" value="ECO:0007669"/>
    <property type="project" value="UniProtKB-UniRule"/>
</dbReference>
<dbReference type="InterPro" id="IPR018187">
    <property type="entry name" value="Asp/Glu_racemase_AS_1"/>
</dbReference>
<dbReference type="GO" id="GO:0009252">
    <property type="term" value="P:peptidoglycan biosynthetic process"/>
    <property type="evidence" value="ECO:0007669"/>
    <property type="project" value="UniProtKB-UniRule"/>
</dbReference>
<dbReference type="NCBIfam" id="TIGR00067">
    <property type="entry name" value="glut_race"/>
    <property type="match status" value="1"/>
</dbReference>
<dbReference type="UniPathway" id="UPA00219"/>
<dbReference type="InterPro" id="IPR004391">
    <property type="entry name" value="Glu_race"/>
</dbReference>
<comment type="function">
    <text evidence="7">Provides the (R)-glutamate required for cell wall biosynthesis.</text>
</comment>
<reference evidence="8" key="1">
    <citation type="submission" date="2021-01" db="EMBL/GenBank/DDBJ databases">
        <title>Modified the classification status of verrucomicrobia.</title>
        <authorList>
            <person name="Feng X."/>
        </authorList>
    </citation>
    <scope>NUCLEOTIDE SEQUENCE</scope>
    <source>
        <strain evidence="8">_KCTC 22039</strain>
    </source>
</reference>
<dbReference type="SUPFAM" id="SSF53681">
    <property type="entry name" value="Aspartate/glutamate racemase"/>
    <property type="match status" value="2"/>
</dbReference>
<evidence type="ECO:0000256" key="4">
    <source>
        <dbReference type="ARBA" id="ARBA00022984"/>
    </source>
</evidence>
<dbReference type="PANTHER" id="PTHR21198">
    <property type="entry name" value="GLUTAMATE RACEMASE"/>
    <property type="match status" value="1"/>
</dbReference>
<evidence type="ECO:0000256" key="6">
    <source>
        <dbReference type="ARBA" id="ARBA00023316"/>
    </source>
</evidence>
<dbReference type="RefSeq" id="WP_200310128.1">
    <property type="nucleotide sequence ID" value="NZ_JAENIM010000016.1"/>
</dbReference>
<keyword evidence="9" id="KW-1185">Reference proteome</keyword>
<feature type="binding site" evidence="7">
    <location>
        <begin position="48"/>
        <end position="49"/>
    </location>
    <ligand>
        <name>substrate</name>
    </ligand>
</feature>
<accession>A0A8J7MAS2</accession>
<dbReference type="Gene3D" id="3.40.50.1860">
    <property type="match status" value="2"/>
</dbReference>
<dbReference type="Proteomes" id="UP000624703">
    <property type="component" value="Unassembled WGS sequence"/>
</dbReference>
<comment type="catalytic activity">
    <reaction evidence="1 7">
        <text>L-glutamate = D-glutamate</text>
        <dbReference type="Rhea" id="RHEA:12813"/>
        <dbReference type="ChEBI" id="CHEBI:29985"/>
        <dbReference type="ChEBI" id="CHEBI:29986"/>
        <dbReference type="EC" id="5.1.1.3"/>
    </reaction>
</comment>
<feature type="active site" description="Proton donor/acceptor" evidence="7">
    <location>
        <position position="189"/>
    </location>
</feature>
<dbReference type="AlphaFoldDB" id="A0A8J7MAS2"/>
<evidence type="ECO:0000256" key="1">
    <source>
        <dbReference type="ARBA" id="ARBA00001602"/>
    </source>
</evidence>
<keyword evidence="4 7" id="KW-0573">Peptidoglycan synthesis</keyword>
<dbReference type="GO" id="GO:0071555">
    <property type="term" value="P:cell wall organization"/>
    <property type="evidence" value="ECO:0007669"/>
    <property type="project" value="UniProtKB-KW"/>
</dbReference>
<dbReference type="PANTHER" id="PTHR21198:SF2">
    <property type="entry name" value="GLUTAMATE RACEMASE"/>
    <property type="match status" value="1"/>
</dbReference>
<dbReference type="GO" id="GO:0008360">
    <property type="term" value="P:regulation of cell shape"/>
    <property type="evidence" value="ECO:0007669"/>
    <property type="project" value="UniProtKB-KW"/>
</dbReference>
<comment type="caution">
    <text evidence="8">The sequence shown here is derived from an EMBL/GenBank/DDBJ whole genome shotgun (WGS) entry which is preliminary data.</text>
</comment>
<evidence type="ECO:0000313" key="9">
    <source>
        <dbReference type="Proteomes" id="UP000624703"/>
    </source>
</evidence>
<dbReference type="PROSITE" id="PS00924">
    <property type="entry name" value="ASP_GLU_RACEMASE_2"/>
    <property type="match status" value="1"/>
</dbReference>
<protein>
    <recommendedName>
        <fullName evidence="2 7">Glutamate racemase</fullName>
        <ecNumber evidence="2 7">5.1.1.3</ecNumber>
    </recommendedName>
</protein>
<dbReference type="InterPro" id="IPR015942">
    <property type="entry name" value="Asp/Glu/hydantoin_racemase"/>
</dbReference>
<dbReference type="FunFam" id="3.40.50.1860:FF:000001">
    <property type="entry name" value="Glutamate racemase"/>
    <property type="match status" value="1"/>
</dbReference>
<dbReference type="EC" id="5.1.1.3" evidence="2 7"/>
<dbReference type="InterPro" id="IPR001920">
    <property type="entry name" value="Asp/Glu_race"/>
</dbReference>
<comment type="pathway">
    <text evidence="7">Cell wall biogenesis; peptidoglycan biosynthesis.</text>
</comment>
<evidence type="ECO:0000256" key="5">
    <source>
        <dbReference type="ARBA" id="ARBA00023235"/>
    </source>
</evidence>
<comment type="similarity">
    <text evidence="7">Belongs to the aspartate/glutamate racemases family.</text>
</comment>
<keyword evidence="5 7" id="KW-0413">Isomerase</keyword>
<feature type="binding site" evidence="7">
    <location>
        <begin position="190"/>
        <end position="191"/>
    </location>
    <ligand>
        <name>substrate</name>
    </ligand>
</feature>
<keyword evidence="3 7" id="KW-0133">Cell shape</keyword>